<feature type="binding site" evidence="12">
    <location>
        <position position="80"/>
    </location>
    <ligand>
        <name>a CDP-1,2-diacyl-sn-glycerol</name>
        <dbReference type="ChEBI" id="CHEBI:58332"/>
    </ligand>
</feature>
<keyword evidence="12" id="KW-0443">Lipid metabolism</keyword>
<evidence type="ECO:0000256" key="4">
    <source>
        <dbReference type="ARBA" id="ARBA00011738"/>
    </source>
</evidence>
<feature type="binding site" evidence="12">
    <location>
        <position position="66"/>
    </location>
    <ligand>
        <name>Mg(2+)</name>
        <dbReference type="ChEBI" id="CHEBI:18420"/>
        <label>1</label>
    </ligand>
</feature>
<keyword evidence="6 12" id="KW-1133">Transmembrane helix</keyword>
<comment type="subunit">
    <text evidence="4 12">Homodimer.</text>
</comment>
<feature type="binding site" evidence="12">
    <location>
        <position position="69"/>
    </location>
    <ligand>
        <name>Mg(2+)</name>
        <dbReference type="ChEBI" id="CHEBI:18420"/>
        <label>1</label>
    </ligand>
</feature>
<evidence type="ECO:0000256" key="11">
    <source>
        <dbReference type="ARBA" id="ARBA00048865"/>
    </source>
</evidence>
<reference evidence="13" key="1">
    <citation type="submission" date="2022-01" db="EMBL/GenBank/DDBJ databases">
        <title>Corynebacterium sp. nov isolated from isolated from the feces of the greater white-fronted geese (Anser albifrons) at Poyang Lake, PR China.</title>
        <authorList>
            <person name="Liu Q."/>
        </authorList>
    </citation>
    <scope>NUCLEOTIDE SEQUENCE</scope>
    <source>
        <strain evidence="13">JCM 32435</strain>
    </source>
</reference>
<keyword evidence="12" id="KW-0460">Magnesium</keyword>
<comment type="catalytic activity">
    <reaction evidence="11 12">
        <text>a CDP-1,2-diacyl-sn-glycerol + 1D-myo-inositol 3-phosphate = a 1,2-diacyl-sn-glycero-3-phospho-(1D-myo-inositol-3-phosphate) + CMP + H(+)</text>
        <dbReference type="Rhea" id="RHEA:60504"/>
        <dbReference type="ChEBI" id="CHEBI:15378"/>
        <dbReference type="ChEBI" id="CHEBI:58088"/>
        <dbReference type="ChEBI" id="CHEBI:58332"/>
        <dbReference type="ChEBI" id="CHEBI:58401"/>
        <dbReference type="ChEBI" id="CHEBI:60377"/>
    </reaction>
</comment>
<dbReference type="Proteomes" id="UP001139336">
    <property type="component" value="Unassembled WGS sequence"/>
</dbReference>
<comment type="function">
    <text evidence="12">Catalyzes the conjugation of the 1'-hydroxyl group of D-myo-inositol-3-phosphate (also named L-myo-inositol-1-phosphate) with a lipid tail of cytidine diphosphate diacylglycerol (CDP-DAG), forming phosphatidylinositol phosphate (PIP) and CMP. PIP is a precursor of phosphatidylinositol (PI) which is an essential lipid required for cell wall formation.</text>
</comment>
<dbReference type="Gene3D" id="1.20.120.1760">
    <property type="match status" value="1"/>
</dbReference>
<evidence type="ECO:0000256" key="2">
    <source>
        <dbReference type="ARBA" id="ARBA00004805"/>
    </source>
</evidence>
<evidence type="ECO:0000256" key="10">
    <source>
        <dbReference type="ARBA" id="ARBA00033137"/>
    </source>
</evidence>
<name>A0A9X1QNP9_9CORY</name>
<feature type="binding site" evidence="12">
    <location>
        <position position="87"/>
    </location>
    <ligand>
        <name>Mg(2+)</name>
        <dbReference type="ChEBI" id="CHEBI:18420"/>
        <label>1</label>
    </ligand>
</feature>
<keyword evidence="12" id="KW-0808">Transferase</keyword>
<keyword evidence="12" id="KW-1208">Phospholipid metabolism</keyword>
<keyword evidence="7 12" id="KW-0472">Membrane</keyword>
<keyword evidence="12" id="KW-0594">Phospholipid biosynthesis</keyword>
<evidence type="ECO:0000256" key="8">
    <source>
        <dbReference type="ARBA" id="ARBA00023935"/>
    </source>
</evidence>
<comment type="cofactor">
    <cofactor evidence="12">
        <name>Mg(2+)</name>
        <dbReference type="ChEBI" id="CHEBI:18420"/>
    </cofactor>
    <text evidence="12">Contains a di-nuclear catalytic Mg(2+) center.</text>
</comment>
<keyword evidence="5 12" id="KW-0812">Transmembrane</keyword>
<dbReference type="GO" id="GO:0008654">
    <property type="term" value="P:phospholipid biosynthetic process"/>
    <property type="evidence" value="ECO:0007669"/>
    <property type="project" value="UniProtKB-UniRule"/>
</dbReference>
<comment type="caution">
    <text evidence="12">Lacks conserved residue(s) required for the propagation of feature annotation.</text>
</comment>
<evidence type="ECO:0000256" key="9">
    <source>
        <dbReference type="ARBA" id="ARBA00024082"/>
    </source>
</evidence>
<evidence type="ECO:0000256" key="1">
    <source>
        <dbReference type="ARBA" id="ARBA00004127"/>
    </source>
</evidence>
<dbReference type="EC" id="2.7.8.-" evidence="12"/>
<keyword evidence="12" id="KW-0444">Lipid biosynthesis</keyword>
<feature type="binding site" evidence="12">
    <location>
        <position position="74"/>
    </location>
    <ligand>
        <name>a CDP-1,2-diacyl-sn-glycerol</name>
        <dbReference type="ChEBI" id="CHEBI:58332"/>
    </ligand>
</feature>
<gene>
    <name evidence="13" type="ORF">L1O03_04920</name>
</gene>
<dbReference type="NCBIfam" id="NF045883">
    <property type="entry name" value="PIPSynth"/>
    <property type="match status" value="1"/>
</dbReference>
<evidence type="ECO:0000256" key="5">
    <source>
        <dbReference type="ARBA" id="ARBA00022692"/>
    </source>
</evidence>
<feature type="binding site" evidence="12">
    <location>
        <position position="91"/>
    </location>
    <ligand>
        <name>Mg(2+)</name>
        <dbReference type="ChEBI" id="CHEBI:18420"/>
        <label>2</label>
    </ligand>
</feature>
<evidence type="ECO:0000256" key="3">
    <source>
        <dbReference type="ARBA" id="ARBA00010441"/>
    </source>
</evidence>
<feature type="transmembrane region" description="Helical" evidence="12">
    <location>
        <begin position="52"/>
        <end position="68"/>
    </location>
</feature>
<dbReference type="RefSeq" id="WP_236118315.1">
    <property type="nucleotide sequence ID" value="NZ_JAKGSI010000002.1"/>
</dbReference>
<keyword evidence="12" id="KW-0479">Metal-binding</keyword>
<dbReference type="AlphaFoldDB" id="A0A9X1QNP9"/>
<feature type="binding site" evidence="12">
    <location>
        <position position="66"/>
    </location>
    <ligand>
        <name>Mg(2+)</name>
        <dbReference type="ChEBI" id="CHEBI:18420"/>
        <label>2</label>
    </ligand>
</feature>
<feature type="binding site" evidence="12">
    <location>
        <position position="87"/>
    </location>
    <ligand>
        <name>Mg(2+)</name>
        <dbReference type="ChEBI" id="CHEBI:18420"/>
        <label>2</label>
    </ligand>
</feature>
<dbReference type="InterPro" id="IPR043130">
    <property type="entry name" value="CDP-OH_PTrfase_TM_dom"/>
</dbReference>
<comment type="pathway">
    <text evidence="2 12">Phospholipid metabolism; phosphatidylinositol phosphate biosynthesis.</text>
</comment>
<feature type="transmembrane region" description="Helical" evidence="12">
    <location>
        <begin position="177"/>
        <end position="194"/>
    </location>
</feature>
<evidence type="ECO:0000256" key="7">
    <source>
        <dbReference type="ARBA" id="ARBA00023136"/>
    </source>
</evidence>
<dbReference type="HAMAP" id="MF_02241">
    <property type="entry name" value="PIP_synthase"/>
    <property type="match status" value="1"/>
</dbReference>
<accession>A0A9X1QNP9</accession>
<feature type="binding site" evidence="12">
    <location>
        <begin position="29"/>
        <end position="32"/>
    </location>
    <ligand>
        <name>a CDP-1,2-diacyl-sn-glycerol</name>
        <dbReference type="ChEBI" id="CHEBI:58332"/>
    </ligand>
</feature>
<dbReference type="GO" id="GO:0000287">
    <property type="term" value="F:magnesium ion binding"/>
    <property type="evidence" value="ECO:0007669"/>
    <property type="project" value="UniProtKB-UniRule"/>
</dbReference>
<feature type="active site" description="Proton acceptor" evidence="12">
    <location>
        <position position="91"/>
    </location>
</feature>
<sequence length="217" mass="22206">MLSVHGRRPMAVILEPIATALLKAGVTPNTVTIGGAVVTAVIALALIPTGHLFLAAVLSGIFAALDMVDGTMTRRRGGGTSFGATLDASCDRVTDGILFAAITWWLVYSDHAHPAIVAASLCVLITSQVISYVKARAEAGGIEIIGGLVERPERLILGLVGIGLEGLGVPYAVEVAIVLLAVGSIATVIQRLIMASRDPQAQAPMAPPAGSPEASRG</sequence>
<dbReference type="GO" id="GO:0016780">
    <property type="term" value="F:phosphotransferase activity, for other substituted phosphate groups"/>
    <property type="evidence" value="ECO:0007669"/>
    <property type="project" value="UniProtKB-UniRule"/>
</dbReference>
<dbReference type="InterPro" id="IPR000462">
    <property type="entry name" value="CDP-OH_P_trans"/>
</dbReference>
<dbReference type="GO" id="GO:0005886">
    <property type="term" value="C:plasma membrane"/>
    <property type="evidence" value="ECO:0007669"/>
    <property type="project" value="UniProtKB-SubCell"/>
</dbReference>
<keyword evidence="14" id="KW-1185">Reference proteome</keyword>
<comment type="similarity">
    <text evidence="3 12">Belongs to the CDP-alcohol phosphatidyltransferase class-I family.</text>
</comment>
<proteinExistence type="inferred from homology"/>
<dbReference type="InterPro" id="IPR044268">
    <property type="entry name" value="PIP_synthase_PgsA1"/>
</dbReference>
<evidence type="ECO:0000313" key="14">
    <source>
        <dbReference type="Proteomes" id="UP001139336"/>
    </source>
</evidence>
<dbReference type="EMBL" id="JAKGSI010000002">
    <property type="protein sequence ID" value="MCF4006519.1"/>
    <property type="molecule type" value="Genomic_DNA"/>
</dbReference>
<comment type="catalytic activity">
    <reaction evidence="8 12">
        <text>1,2-di-(9Z-octadecenoyl)-sn-glycero-3-cytidine-5'-diphosphate + 1D-myo-inositol 3-phosphate = 1,2-di-(9Z-octadecenoyl)-sn-glycero-3-phospho-(1D-myo-inositol-3-phosphate) + CMP + H(+)</text>
        <dbReference type="Rhea" id="RHEA:61216"/>
        <dbReference type="ChEBI" id="CHEBI:15378"/>
        <dbReference type="ChEBI" id="CHEBI:58401"/>
        <dbReference type="ChEBI" id="CHEBI:60377"/>
        <dbReference type="ChEBI" id="CHEBI:85356"/>
        <dbReference type="ChEBI" id="CHEBI:144472"/>
    </reaction>
</comment>
<dbReference type="GO" id="GO:0012505">
    <property type="term" value="C:endomembrane system"/>
    <property type="evidence" value="ECO:0007669"/>
    <property type="project" value="UniProtKB-SubCell"/>
</dbReference>
<feature type="binding site" evidence="12">
    <location>
        <position position="70"/>
    </location>
    <ligand>
        <name>a CDP-1,2-diacyl-sn-glycerol</name>
        <dbReference type="ChEBI" id="CHEBI:58332"/>
    </ligand>
</feature>
<evidence type="ECO:0000256" key="6">
    <source>
        <dbReference type="ARBA" id="ARBA00022989"/>
    </source>
</evidence>
<keyword evidence="12" id="KW-1003">Cell membrane</keyword>
<comment type="caution">
    <text evidence="13">The sequence shown here is derived from an EMBL/GenBank/DDBJ whole genome shotgun (WGS) entry which is preliminary data.</text>
</comment>
<organism evidence="13 14">
    <name type="scientific">Corynebacterium uropygiale</name>
    <dbReference type="NCBI Taxonomy" id="1775911"/>
    <lineage>
        <taxon>Bacteria</taxon>
        <taxon>Bacillati</taxon>
        <taxon>Actinomycetota</taxon>
        <taxon>Actinomycetes</taxon>
        <taxon>Mycobacteriales</taxon>
        <taxon>Corynebacteriaceae</taxon>
        <taxon>Corynebacterium</taxon>
    </lineage>
</organism>
<evidence type="ECO:0000256" key="12">
    <source>
        <dbReference type="HAMAP-Rule" id="MF_02241"/>
    </source>
</evidence>
<comment type="subcellular location">
    <subcellularLocation>
        <location evidence="12">Cell membrane</location>
        <topology evidence="12">Multi-pass membrane protein</topology>
    </subcellularLocation>
    <subcellularLocation>
        <location evidence="1">Endomembrane system</location>
        <topology evidence="1">Multi-pass membrane protein</topology>
    </subcellularLocation>
</comment>
<protein>
    <recommendedName>
        <fullName evidence="9 12">Phosphatidylinositol phosphate synthase</fullName>
        <shortName evidence="12">PIP synthase</shortName>
        <ecNumber evidence="12">2.7.8.-</ecNumber>
    </recommendedName>
    <alternativeName>
        <fullName evidence="10 12">CDP-diacylglycerol--D-myo-inositol-3-phosphate 3-phosphatidyltransferase</fullName>
    </alternativeName>
</protein>
<dbReference type="Pfam" id="PF01066">
    <property type="entry name" value="CDP-OH_P_transf"/>
    <property type="match status" value="1"/>
</dbReference>
<evidence type="ECO:0000313" key="13">
    <source>
        <dbReference type="EMBL" id="MCF4006519.1"/>
    </source>
</evidence>